<keyword evidence="5" id="KW-1185">Reference proteome</keyword>
<dbReference type="PANTHER" id="PTHR43630:SF2">
    <property type="entry name" value="GLYCOSYLTRANSFERASE"/>
    <property type="match status" value="1"/>
</dbReference>
<dbReference type="Gene3D" id="3.90.550.10">
    <property type="entry name" value="Spore Coat Polysaccharide Biosynthesis Protein SpsA, Chain A"/>
    <property type="match status" value="1"/>
</dbReference>
<organism evidence="4 5">
    <name type="scientific">Candidatus Acidiferrum panamense</name>
    <dbReference type="NCBI Taxonomy" id="2741543"/>
    <lineage>
        <taxon>Bacteria</taxon>
        <taxon>Pseudomonadati</taxon>
        <taxon>Acidobacteriota</taxon>
        <taxon>Terriglobia</taxon>
        <taxon>Candidatus Acidiferrales</taxon>
        <taxon>Candidatus Acidiferrum</taxon>
    </lineage>
</organism>
<dbReference type="InterPro" id="IPR029044">
    <property type="entry name" value="Nucleotide-diphossugar_trans"/>
</dbReference>
<keyword evidence="2" id="KW-0812">Transmembrane</keyword>
<dbReference type="AlphaFoldDB" id="A0A7V8NQJ3"/>
<reference evidence="4" key="1">
    <citation type="submission" date="2020-06" db="EMBL/GenBank/DDBJ databases">
        <title>Legume-microbial interactions unlock mineral nutrients during tropical forest succession.</title>
        <authorList>
            <person name="Epihov D.Z."/>
        </authorList>
    </citation>
    <scope>NUCLEOTIDE SEQUENCE [LARGE SCALE GENOMIC DNA]</scope>
    <source>
        <strain evidence="4">Pan2503</strain>
    </source>
</reference>
<dbReference type="CDD" id="cd02511">
    <property type="entry name" value="Beta4Glucosyltransferase"/>
    <property type="match status" value="1"/>
</dbReference>
<evidence type="ECO:0000256" key="2">
    <source>
        <dbReference type="SAM" id="Phobius"/>
    </source>
</evidence>
<sequence>MKITATIITLNEERNIVRAIESLRCCDEILILDSDSTDRTVELAQNLGARVIESGWRGYAGQKNWAAEQATYDWILSLDADEALSEALEAEIWSLKKRGPDCDAYTMPRLARYLGRWILHSGWYPDRKVRLYHRAKARWCGDVVHESVHADGRVGHLEANILHFTCDSLSEHVKSLDRYTTLAAQDLVARQARIGLWRLIFDPPWTFIKTYFLQRGFLDGLEGMIIAYMAAFYTFLKYSKTRNMS</sequence>
<proteinExistence type="inferred from homology"/>
<keyword evidence="2" id="KW-0472">Membrane</keyword>
<feature type="domain" description="Glycosyltransferase 2-like" evidence="3">
    <location>
        <begin position="7"/>
        <end position="127"/>
    </location>
</feature>
<dbReference type="EMBL" id="JACDQQ010001048">
    <property type="protein sequence ID" value="MBA0085482.1"/>
    <property type="molecule type" value="Genomic_DNA"/>
</dbReference>
<protein>
    <submittedName>
        <fullName evidence="4">Glycosyltransferase family 2 protein</fullName>
    </submittedName>
</protein>
<name>A0A7V8NQJ3_9BACT</name>
<comment type="similarity">
    <text evidence="1">Belongs to the glycosyltransferase 2 family. WaaE/KdtX subfamily.</text>
</comment>
<gene>
    <name evidence="4" type="ORF">HRJ53_10835</name>
</gene>
<accession>A0A7V8NQJ3</accession>
<comment type="caution">
    <text evidence="4">The sequence shown here is derived from an EMBL/GenBank/DDBJ whole genome shotgun (WGS) entry which is preliminary data.</text>
</comment>
<dbReference type="InterPro" id="IPR001173">
    <property type="entry name" value="Glyco_trans_2-like"/>
</dbReference>
<evidence type="ECO:0000313" key="4">
    <source>
        <dbReference type="EMBL" id="MBA0085482.1"/>
    </source>
</evidence>
<evidence type="ECO:0000256" key="1">
    <source>
        <dbReference type="ARBA" id="ARBA00038494"/>
    </source>
</evidence>
<dbReference type="Proteomes" id="UP000567293">
    <property type="component" value="Unassembled WGS sequence"/>
</dbReference>
<evidence type="ECO:0000313" key="5">
    <source>
        <dbReference type="Proteomes" id="UP000567293"/>
    </source>
</evidence>
<dbReference type="SUPFAM" id="SSF53448">
    <property type="entry name" value="Nucleotide-diphospho-sugar transferases"/>
    <property type="match status" value="1"/>
</dbReference>
<dbReference type="PANTHER" id="PTHR43630">
    <property type="entry name" value="POLY-BETA-1,6-N-ACETYL-D-GLUCOSAMINE SYNTHASE"/>
    <property type="match status" value="1"/>
</dbReference>
<dbReference type="Pfam" id="PF00535">
    <property type="entry name" value="Glycos_transf_2"/>
    <property type="match status" value="1"/>
</dbReference>
<keyword evidence="2" id="KW-1133">Transmembrane helix</keyword>
<feature type="transmembrane region" description="Helical" evidence="2">
    <location>
        <begin position="216"/>
        <end position="236"/>
    </location>
</feature>
<dbReference type="GO" id="GO:0016740">
    <property type="term" value="F:transferase activity"/>
    <property type="evidence" value="ECO:0007669"/>
    <property type="project" value="UniProtKB-KW"/>
</dbReference>
<evidence type="ECO:0000259" key="3">
    <source>
        <dbReference type="Pfam" id="PF00535"/>
    </source>
</evidence>